<name>A0A7T0G3N4_9BACT</name>
<keyword evidence="4" id="KW-0658">Purine biosynthesis</keyword>
<dbReference type="KEGG" id="nva:G3M78_09420"/>
<comment type="catalytic activity">
    <reaction evidence="8">
        <text>N(1)-(5-phospho-beta-D-ribosyl)glycinamide + (6R)-10-formyltetrahydrofolate = N(2)-formyl-N(1)-(5-phospho-beta-D-ribosyl)glycinamide + (6S)-5,6,7,8-tetrahydrofolate + H(+)</text>
        <dbReference type="Rhea" id="RHEA:15053"/>
        <dbReference type="ChEBI" id="CHEBI:15378"/>
        <dbReference type="ChEBI" id="CHEBI:57453"/>
        <dbReference type="ChEBI" id="CHEBI:143788"/>
        <dbReference type="ChEBI" id="CHEBI:147286"/>
        <dbReference type="ChEBI" id="CHEBI:195366"/>
        <dbReference type="EC" id="2.1.2.2"/>
    </reaction>
</comment>
<dbReference type="Pfam" id="PF00551">
    <property type="entry name" value="Formyl_trans_N"/>
    <property type="match status" value="1"/>
</dbReference>
<dbReference type="SUPFAM" id="SSF53328">
    <property type="entry name" value="Formyltransferase"/>
    <property type="match status" value="1"/>
</dbReference>
<dbReference type="InterPro" id="IPR001555">
    <property type="entry name" value="GART_AS"/>
</dbReference>
<comment type="similarity">
    <text evidence="5">Belongs to the GART family.</text>
</comment>
<dbReference type="GO" id="GO:0005829">
    <property type="term" value="C:cytosol"/>
    <property type="evidence" value="ECO:0007669"/>
    <property type="project" value="TreeGrafter"/>
</dbReference>
<sequence length="259" mass="29616">MQSKNIIVITGDQLRHKYFVNQLNARFPLAAVFHESFHYPEQSSSIDENQLAWDWFFSRREAYEQDHFASSESLEMQNQPVVEAVSSKHINSAEFIDKLGKYDPGFIAIYGTGKFGPAYLERFSKITYNLHLGLPHLYRGSSCNFWPIHEMDLENIGSTVHQVEAGLDTGKIAAQGVVALKEEDDEQTLGGRTLKIGTQLMIDTIQKWRDGKLNLRAQSERGKLYLIKDFTPQAARRVKKMVDSGQLRKAIHKIKQQSR</sequence>
<dbReference type="PANTHER" id="PTHR43369">
    <property type="entry name" value="PHOSPHORIBOSYLGLYCINAMIDE FORMYLTRANSFERASE"/>
    <property type="match status" value="1"/>
</dbReference>
<comment type="pathway">
    <text evidence="1">Purine metabolism; IMP biosynthesis via de novo pathway; N(2)-formyl-N(1)-(5-phospho-D-ribosyl)glycinamide from N(1)-(5-phospho-D-ribosyl)glycinamide (10-formyl THF route): step 1/1.</text>
</comment>
<dbReference type="GO" id="GO:0004644">
    <property type="term" value="F:phosphoribosylglycinamide formyltransferase activity"/>
    <property type="evidence" value="ECO:0007669"/>
    <property type="project" value="UniProtKB-EC"/>
</dbReference>
<organism evidence="10 11">
    <name type="scientific">Candidatus Nitrohelix vancouverensis</name>
    <dbReference type="NCBI Taxonomy" id="2705534"/>
    <lineage>
        <taxon>Bacteria</taxon>
        <taxon>Pseudomonadati</taxon>
        <taxon>Nitrospinota/Tectimicrobiota group</taxon>
        <taxon>Nitrospinota</taxon>
        <taxon>Nitrospinia</taxon>
        <taxon>Nitrospinales</taxon>
        <taxon>Nitrospinaceae</taxon>
        <taxon>Candidatus Nitrohelix</taxon>
    </lineage>
</organism>
<evidence type="ECO:0000256" key="5">
    <source>
        <dbReference type="ARBA" id="ARBA00038440"/>
    </source>
</evidence>
<evidence type="ECO:0000313" key="10">
    <source>
        <dbReference type="EMBL" id="QPJ65600.1"/>
    </source>
</evidence>
<proteinExistence type="inferred from homology"/>
<dbReference type="PROSITE" id="PS00373">
    <property type="entry name" value="GART"/>
    <property type="match status" value="1"/>
</dbReference>
<dbReference type="Proteomes" id="UP000594464">
    <property type="component" value="Chromosome"/>
</dbReference>
<dbReference type="PANTHER" id="PTHR43369:SF2">
    <property type="entry name" value="PHOSPHORIBOSYLGLYCINAMIDE FORMYLTRANSFERASE"/>
    <property type="match status" value="1"/>
</dbReference>
<evidence type="ECO:0000256" key="2">
    <source>
        <dbReference type="ARBA" id="ARBA00012254"/>
    </source>
</evidence>
<dbReference type="CDD" id="cd08653">
    <property type="entry name" value="FMT_core_like_3"/>
    <property type="match status" value="1"/>
</dbReference>
<evidence type="ECO:0000256" key="6">
    <source>
        <dbReference type="ARBA" id="ARBA00041324"/>
    </source>
</evidence>
<evidence type="ECO:0000259" key="9">
    <source>
        <dbReference type="Pfam" id="PF00551"/>
    </source>
</evidence>
<evidence type="ECO:0000256" key="7">
    <source>
        <dbReference type="ARBA" id="ARBA00041682"/>
    </source>
</evidence>
<evidence type="ECO:0000256" key="8">
    <source>
        <dbReference type="ARBA" id="ARBA00047664"/>
    </source>
</evidence>
<dbReference type="GO" id="GO:0006189">
    <property type="term" value="P:'de novo' IMP biosynthetic process"/>
    <property type="evidence" value="ECO:0007669"/>
    <property type="project" value="TreeGrafter"/>
</dbReference>
<evidence type="ECO:0000256" key="4">
    <source>
        <dbReference type="ARBA" id="ARBA00022755"/>
    </source>
</evidence>
<gene>
    <name evidence="10" type="ORF">G3M78_09420</name>
</gene>
<dbReference type="AlphaFoldDB" id="A0A7T0G3N4"/>
<feature type="domain" description="Formyl transferase N-terminal" evidence="9">
    <location>
        <begin position="76"/>
        <end position="205"/>
    </location>
</feature>
<keyword evidence="3" id="KW-0808">Transferase</keyword>
<protein>
    <recommendedName>
        <fullName evidence="2">phosphoribosylglycinamide formyltransferase 1</fullName>
        <ecNumber evidence="2">2.1.2.2</ecNumber>
    </recommendedName>
    <alternativeName>
        <fullName evidence="7">5'-phosphoribosylglycinamide transformylase</fullName>
    </alternativeName>
    <alternativeName>
        <fullName evidence="6">GAR transformylase</fullName>
    </alternativeName>
</protein>
<dbReference type="InterPro" id="IPR002376">
    <property type="entry name" value="Formyl_transf_N"/>
</dbReference>
<dbReference type="Gene3D" id="3.40.50.170">
    <property type="entry name" value="Formyl transferase, N-terminal domain"/>
    <property type="match status" value="1"/>
</dbReference>
<dbReference type="EC" id="2.1.2.2" evidence="2"/>
<dbReference type="InterPro" id="IPR036477">
    <property type="entry name" value="Formyl_transf_N_sf"/>
</dbReference>
<reference evidence="11" key="1">
    <citation type="submission" date="2020-02" db="EMBL/GenBank/DDBJ databases">
        <title>Genomic and physiological characterization of two novel Nitrospinaceae genera.</title>
        <authorList>
            <person name="Mueller A.J."/>
            <person name="Jung M.-Y."/>
            <person name="Strachan C.R."/>
            <person name="Herbold C.W."/>
            <person name="Kirkegaard R.H."/>
            <person name="Daims H."/>
        </authorList>
    </citation>
    <scope>NUCLEOTIDE SEQUENCE [LARGE SCALE GENOMIC DNA]</scope>
</reference>
<evidence type="ECO:0000256" key="3">
    <source>
        <dbReference type="ARBA" id="ARBA00022679"/>
    </source>
</evidence>
<accession>A0A7T0G3N4</accession>
<evidence type="ECO:0000313" key="11">
    <source>
        <dbReference type="Proteomes" id="UP000594464"/>
    </source>
</evidence>
<evidence type="ECO:0000256" key="1">
    <source>
        <dbReference type="ARBA" id="ARBA00005054"/>
    </source>
</evidence>
<dbReference type="EMBL" id="CP048620">
    <property type="protein sequence ID" value="QPJ65600.1"/>
    <property type="molecule type" value="Genomic_DNA"/>
</dbReference>